<protein>
    <recommendedName>
        <fullName evidence="2">DUF1351 domain-containing protein</fullName>
    </recommendedName>
</protein>
<reference evidence="1" key="1">
    <citation type="journal article" date="2021" name="Proc. Natl. Acad. Sci. U.S.A.">
        <title>A Catalog of Tens of Thousands of Viruses from Human Metagenomes Reveals Hidden Associations with Chronic Diseases.</title>
        <authorList>
            <person name="Tisza M.J."/>
            <person name="Buck C.B."/>
        </authorList>
    </citation>
    <scope>NUCLEOTIDE SEQUENCE</scope>
    <source>
        <strain evidence="1">CttG313</strain>
    </source>
</reference>
<dbReference type="Pfam" id="PF07083">
    <property type="entry name" value="DUF1351"/>
    <property type="match status" value="1"/>
</dbReference>
<evidence type="ECO:0000313" key="1">
    <source>
        <dbReference type="EMBL" id="DAF85022.1"/>
    </source>
</evidence>
<dbReference type="InterPro" id="IPR009785">
    <property type="entry name" value="Prophage_Lj928_Orf309"/>
</dbReference>
<proteinExistence type="predicted"/>
<evidence type="ECO:0008006" key="2">
    <source>
        <dbReference type="Google" id="ProtNLM"/>
    </source>
</evidence>
<accession>A0A8S5TS33</accession>
<sequence length="288" mass="34153">MEINLTPVVSQKEQVFKWNKDEIKTYFEAQLEKYKGLVVTEENYKEMVSAKNEIVKYRTTLDKFCKEKKRELKRPIELFEEEVNEVLKVVYDAEKPLAEQIKYFDEKEVQAKTETINEFIEKMVEKYNVRAEYAEQLQRDKRWLNKTAKMKDIETSIEGMMIEIAKRQQSDDDYKQILAEKKGMIEFVVDTCNQQYDLVTPIGFQECWLTVKDMPLDQAREVINAKFTERSEMELAAKQSIETNHFENEVKEVGEVSECATVKIFNLNNEELNDVIAFLEMRGYEYEV</sequence>
<dbReference type="EMBL" id="BK015917">
    <property type="protein sequence ID" value="DAF85022.1"/>
    <property type="molecule type" value="Genomic_DNA"/>
</dbReference>
<organism evidence="1">
    <name type="scientific">Siphoviridae sp. cttG313</name>
    <dbReference type="NCBI Taxonomy" id="2825704"/>
    <lineage>
        <taxon>Viruses</taxon>
        <taxon>Duplodnaviria</taxon>
        <taxon>Heunggongvirae</taxon>
        <taxon>Uroviricota</taxon>
        <taxon>Caudoviricetes</taxon>
    </lineage>
</organism>
<name>A0A8S5TS33_9CAUD</name>